<feature type="transmembrane region" description="Helical" evidence="2">
    <location>
        <begin position="20"/>
        <end position="43"/>
    </location>
</feature>
<accession>A0A318JSZ4</accession>
<sequence length="82" mass="8928">MLTPLVMLRHLRCCTDPDAAPVAMLTLTTAAALTLILTSLVMLRRSQCLRRPSTADRRPSTADRRDRDAASTAMPAPVAVPR</sequence>
<dbReference type="EMBL" id="QJKF01000024">
    <property type="protein sequence ID" value="PXX54642.1"/>
    <property type="molecule type" value="Genomic_DNA"/>
</dbReference>
<evidence type="ECO:0000256" key="2">
    <source>
        <dbReference type="SAM" id="Phobius"/>
    </source>
</evidence>
<evidence type="ECO:0000313" key="3">
    <source>
        <dbReference type="EMBL" id="PXX54642.1"/>
    </source>
</evidence>
<name>A0A318JSZ4_9NOCA</name>
<comment type="caution">
    <text evidence="3">The sequence shown here is derived from an EMBL/GenBank/DDBJ whole genome shotgun (WGS) entry which is preliminary data.</text>
</comment>
<reference evidence="3 4" key="1">
    <citation type="submission" date="2018-05" db="EMBL/GenBank/DDBJ databases">
        <title>Genomic Encyclopedia of Type Strains, Phase IV (KMG-IV): sequencing the most valuable type-strain genomes for metagenomic binning, comparative biology and taxonomic classification.</title>
        <authorList>
            <person name="Goeker M."/>
        </authorList>
    </citation>
    <scope>NUCLEOTIDE SEQUENCE [LARGE SCALE GENOMIC DNA]</scope>
    <source>
        <strain evidence="3 4">DSM 44704</strain>
    </source>
</reference>
<protein>
    <submittedName>
        <fullName evidence="3">Uncharacterized protein</fullName>
    </submittedName>
</protein>
<gene>
    <name evidence="3" type="ORF">DFR70_12483</name>
</gene>
<organism evidence="3 4">
    <name type="scientific">Nocardia tenerifensis</name>
    <dbReference type="NCBI Taxonomy" id="228006"/>
    <lineage>
        <taxon>Bacteria</taxon>
        <taxon>Bacillati</taxon>
        <taxon>Actinomycetota</taxon>
        <taxon>Actinomycetes</taxon>
        <taxon>Mycobacteriales</taxon>
        <taxon>Nocardiaceae</taxon>
        <taxon>Nocardia</taxon>
    </lineage>
</organism>
<keyword evidence="2" id="KW-0812">Transmembrane</keyword>
<dbReference type="RefSeq" id="WP_040733686.1">
    <property type="nucleotide sequence ID" value="NZ_QJKF01000024.1"/>
</dbReference>
<feature type="compositionally biased region" description="Basic and acidic residues" evidence="1">
    <location>
        <begin position="53"/>
        <end position="69"/>
    </location>
</feature>
<evidence type="ECO:0000313" key="4">
    <source>
        <dbReference type="Proteomes" id="UP000247569"/>
    </source>
</evidence>
<dbReference type="AlphaFoldDB" id="A0A318JSZ4"/>
<feature type="region of interest" description="Disordered" evidence="1">
    <location>
        <begin position="49"/>
        <end position="82"/>
    </location>
</feature>
<evidence type="ECO:0000256" key="1">
    <source>
        <dbReference type="SAM" id="MobiDB-lite"/>
    </source>
</evidence>
<proteinExistence type="predicted"/>
<keyword evidence="2" id="KW-1133">Transmembrane helix</keyword>
<keyword evidence="4" id="KW-1185">Reference proteome</keyword>
<dbReference type="Proteomes" id="UP000247569">
    <property type="component" value="Unassembled WGS sequence"/>
</dbReference>
<keyword evidence="2" id="KW-0472">Membrane</keyword>